<dbReference type="InterPro" id="IPR036610">
    <property type="entry name" value="PEBP-like_sf"/>
</dbReference>
<keyword evidence="1" id="KW-0732">Signal</keyword>
<dbReference type="Gene3D" id="3.90.280.10">
    <property type="entry name" value="PEBP-like"/>
    <property type="match status" value="1"/>
</dbReference>
<dbReference type="Pfam" id="PF01161">
    <property type="entry name" value="PBP"/>
    <property type="match status" value="1"/>
</dbReference>
<dbReference type="AlphaFoldDB" id="A0AB34K1F6"/>
<proteinExistence type="predicted"/>
<keyword evidence="3" id="KW-1185">Reference proteome</keyword>
<dbReference type="EMBL" id="JBGBPQ010000003">
    <property type="protein sequence ID" value="KAL1526916.1"/>
    <property type="molecule type" value="Genomic_DNA"/>
</dbReference>
<dbReference type="InterPro" id="IPR005247">
    <property type="entry name" value="YbhB_YbcL/LppC-like"/>
</dbReference>
<sequence length="222" mass="23967">MPLHSRRVLLLLASSLSLQRTLAELQLKSNFGANQEFPSDHRGDEDNVSPPLSWTGAPKHTESFVLIVDSDGKGAKDGGEKPTHWLVYDIPKDVRELREELSGAGASDVARLGMKDDAGQAPVVVDPMGAIDGWVDPEVQAMEKMIHGAIDLSFDERNRAKEGKTSFGGTYYTGPTHDGSITFKLYALNGRLELPRGATKEEVVQAMKGKVVGKATLTALVG</sequence>
<organism evidence="2 3">
    <name type="scientific">Prymnesium parvum</name>
    <name type="common">Toxic golden alga</name>
    <dbReference type="NCBI Taxonomy" id="97485"/>
    <lineage>
        <taxon>Eukaryota</taxon>
        <taxon>Haptista</taxon>
        <taxon>Haptophyta</taxon>
        <taxon>Prymnesiophyceae</taxon>
        <taxon>Prymnesiales</taxon>
        <taxon>Prymnesiaceae</taxon>
        <taxon>Prymnesium</taxon>
    </lineage>
</organism>
<comment type="caution">
    <text evidence="2">The sequence shown here is derived from an EMBL/GenBank/DDBJ whole genome shotgun (WGS) entry which is preliminary data.</text>
</comment>
<evidence type="ECO:0000313" key="2">
    <source>
        <dbReference type="EMBL" id="KAL1526916.1"/>
    </source>
</evidence>
<protein>
    <submittedName>
        <fullName evidence="2">Uncharacterized protein</fullName>
    </submittedName>
</protein>
<dbReference type="CDD" id="cd00865">
    <property type="entry name" value="PEBP_bact_arch"/>
    <property type="match status" value="1"/>
</dbReference>
<evidence type="ECO:0000313" key="3">
    <source>
        <dbReference type="Proteomes" id="UP001515480"/>
    </source>
</evidence>
<feature type="chain" id="PRO_5044346582" evidence="1">
    <location>
        <begin position="24"/>
        <end position="222"/>
    </location>
</feature>
<dbReference type="SUPFAM" id="SSF49777">
    <property type="entry name" value="PEBP-like"/>
    <property type="match status" value="1"/>
</dbReference>
<evidence type="ECO:0000256" key="1">
    <source>
        <dbReference type="SAM" id="SignalP"/>
    </source>
</evidence>
<gene>
    <name evidence="2" type="ORF">AB1Y20_015607</name>
</gene>
<accession>A0AB34K1F6</accession>
<dbReference type="InterPro" id="IPR008914">
    <property type="entry name" value="PEBP"/>
</dbReference>
<reference evidence="2 3" key="1">
    <citation type="journal article" date="2024" name="Science">
        <title>Giant polyketide synthase enzymes in the biosynthesis of giant marine polyether toxins.</title>
        <authorList>
            <person name="Fallon T.R."/>
            <person name="Shende V.V."/>
            <person name="Wierzbicki I.H."/>
            <person name="Pendleton A.L."/>
            <person name="Watervoot N.F."/>
            <person name="Auber R.P."/>
            <person name="Gonzalez D.J."/>
            <person name="Wisecaver J.H."/>
            <person name="Moore B.S."/>
        </authorList>
    </citation>
    <scope>NUCLEOTIDE SEQUENCE [LARGE SCALE GENOMIC DNA]</scope>
    <source>
        <strain evidence="2 3">12B1</strain>
    </source>
</reference>
<feature type="signal peptide" evidence="1">
    <location>
        <begin position="1"/>
        <end position="23"/>
    </location>
</feature>
<dbReference type="Proteomes" id="UP001515480">
    <property type="component" value="Unassembled WGS sequence"/>
</dbReference>
<name>A0AB34K1F6_PRYPA</name>